<dbReference type="RefSeq" id="WP_277863980.1">
    <property type="nucleotide sequence ID" value="NZ_JARRAG010000002.1"/>
</dbReference>
<evidence type="ECO:0000256" key="3">
    <source>
        <dbReference type="ARBA" id="ARBA00022840"/>
    </source>
</evidence>
<comment type="caution">
    <text evidence="6">The sequence shown here is derived from an EMBL/GenBank/DDBJ whole genome shotgun (WGS) entry which is preliminary data.</text>
</comment>
<dbReference type="Gene3D" id="3.30.450.90">
    <property type="match status" value="1"/>
</dbReference>
<gene>
    <name evidence="6" type="ORF">PZE19_28430</name>
</gene>
<dbReference type="Pfam" id="PF05157">
    <property type="entry name" value="MshEN"/>
    <property type="match status" value="1"/>
</dbReference>
<dbReference type="PANTHER" id="PTHR30258:SF2">
    <property type="entry name" value="COMG OPERON PROTEIN 1"/>
    <property type="match status" value="1"/>
</dbReference>
<dbReference type="SUPFAM" id="SSF160246">
    <property type="entry name" value="EspE N-terminal domain-like"/>
    <property type="match status" value="1"/>
</dbReference>
<dbReference type="Gene3D" id="3.30.300.160">
    <property type="entry name" value="Type II secretion system, protein E, N-terminal domain"/>
    <property type="match status" value="1"/>
</dbReference>
<accession>A0ABT6FK24</accession>
<dbReference type="InterPro" id="IPR037257">
    <property type="entry name" value="T2SS_E_N_sf"/>
</dbReference>
<organism evidence="6 7">
    <name type="scientific">Paludisphaera mucosa</name>
    <dbReference type="NCBI Taxonomy" id="3030827"/>
    <lineage>
        <taxon>Bacteria</taxon>
        <taxon>Pseudomonadati</taxon>
        <taxon>Planctomycetota</taxon>
        <taxon>Planctomycetia</taxon>
        <taxon>Isosphaerales</taxon>
        <taxon>Isosphaeraceae</taxon>
        <taxon>Paludisphaera</taxon>
    </lineage>
</organism>
<feature type="region of interest" description="Disordered" evidence="4">
    <location>
        <begin position="171"/>
        <end position="194"/>
    </location>
</feature>
<keyword evidence="7" id="KW-1185">Reference proteome</keyword>
<dbReference type="Pfam" id="PF00437">
    <property type="entry name" value="T2SSE"/>
    <property type="match status" value="1"/>
</dbReference>
<evidence type="ECO:0000259" key="5">
    <source>
        <dbReference type="PROSITE" id="PS00662"/>
    </source>
</evidence>
<dbReference type="Gene3D" id="3.40.50.300">
    <property type="entry name" value="P-loop containing nucleotide triphosphate hydrolases"/>
    <property type="match status" value="1"/>
</dbReference>
<dbReference type="CDD" id="cd01129">
    <property type="entry name" value="PulE-GspE-like"/>
    <property type="match status" value="1"/>
</dbReference>
<feature type="domain" description="Bacterial type II secretion system protein E" evidence="5">
    <location>
        <begin position="398"/>
        <end position="412"/>
    </location>
</feature>
<dbReference type="EMBL" id="JARRAG010000002">
    <property type="protein sequence ID" value="MDG3007708.1"/>
    <property type="molecule type" value="Genomic_DNA"/>
</dbReference>
<dbReference type="PANTHER" id="PTHR30258">
    <property type="entry name" value="TYPE II SECRETION SYSTEM PROTEIN GSPE-RELATED"/>
    <property type="match status" value="1"/>
</dbReference>
<dbReference type="Proteomes" id="UP001216907">
    <property type="component" value="Unassembled WGS sequence"/>
</dbReference>
<evidence type="ECO:0000313" key="6">
    <source>
        <dbReference type="EMBL" id="MDG3007708.1"/>
    </source>
</evidence>
<dbReference type="SUPFAM" id="SSF52540">
    <property type="entry name" value="P-loop containing nucleoside triphosphate hydrolases"/>
    <property type="match status" value="1"/>
</dbReference>
<proteinExistence type="inferred from homology"/>
<evidence type="ECO:0000256" key="2">
    <source>
        <dbReference type="ARBA" id="ARBA00022741"/>
    </source>
</evidence>
<feature type="compositionally biased region" description="Acidic residues" evidence="4">
    <location>
        <begin position="171"/>
        <end position="181"/>
    </location>
</feature>
<evidence type="ECO:0000256" key="4">
    <source>
        <dbReference type="SAM" id="MobiDB-lite"/>
    </source>
</evidence>
<keyword evidence="3" id="KW-0067">ATP-binding</keyword>
<dbReference type="InterPro" id="IPR001482">
    <property type="entry name" value="T2SS/T4SS_dom"/>
</dbReference>
<keyword evidence="2" id="KW-0547">Nucleotide-binding</keyword>
<comment type="similarity">
    <text evidence="1">Belongs to the GSP E family.</text>
</comment>
<evidence type="ECO:0000313" key="7">
    <source>
        <dbReference type="Proteomes" id="UP001216907"/>
    </source>
</evidence>
<protein>
    <submittedName>
        <fullName evidence="6">GspE/PulE family protein</fullName>
    </submittedName>
</protein>
<reference evidence="6 7" key="1">
    <citation type="submission" date="2023-03" db="EMBL/GenBank/DDBJ databases">
        <title>Paludisphaera mucosa sp. nov. a novel planctomycete from northern fen.</title>
        <authorList>
            <person name="Ivanova A."/>
        </authorList>
    </citation>
    <scope>NUCLEOTIDE SEQUENCE [LARGE SCALE GENOMIC DNA]</scope>
    <source>
        <strain evidence="6 7">Pla2</strain>
    </source>
</reference>
<dbReference type="InterPro" id="IPR007831">
    <property type="entry name" value="T2SS_GspE_N"/>
</dbReference>
<evidence type="ECO:0000256" key="1">
    <source>
        <dbReference type="ARBA" id="ARBA00006611"/>
    </source>
</evidence>
<sequence>MAHAAELAGAEATIFNALRRCNLLDAAKLEVYRESKLRDDDIPERIIVRAGIATERDIASAYAAYLSLPLMDAAAEVGANHHDLARLLPEKICRDQLIAPIAVNGEVVDLAFATPSALLVVDEVQLLTGLQVRPVVVPLSLVGALIECLYSHGNVGDLVGGTADFEQVDEEGEERAEEPQDEILHLDQPPPPGRNGRIIRMVNQILEQAMRAGASDIHLEPYEDSCKIRLRVDGILQEMAPPSRAQFTRMISRFKILAKMDIAEKRIPLDGAISMRSGDRRVDLRVSTVPTVFGEKMVMRLLDKGAVPLQLTSLGLDERQARDLIESIHLPHGLMLVTGPTGSGKSTTLYSCLNLLNDPRTNICTVEDPVEYKFSGMNQVQVKAQVGLNFTTALRAFLRQDPDVIMVGEVRDQETAQICLRAALTGHFVLSTIHTNDSLSAVTRLVDMGIEPFLLASTLRVLEAQRLVRRLCKSCREPYRCDLETARRYGLEPSSTLYRPKGCDACRGAGYRGRVGIFEVVRITSTLARLIQSRAPLTDLREAARSDGMKLLIDSAVAKACEGLTSLEAALSVTTTDDA</sequence>
<dbReference type="InterPro" id="IPR027417">
    <property type="entry name" value="P-loop_NTPase"/>
</dbReference>
<dbReference type="PROSITE" id="PS00662">
    <property type="entry name" value="T2SP_E"/>
    <property type="match status" value="1"/>
</dbReference>
<name>A0ABT6FK24_9BACT</name>